<feature type="compositionally biased region" description="Basic and acidic residues" evidence="3">
    <location>
        <begin position="139"/>
        <end position="150"/>
    </location>
</feature>
<dbReference type="InterPro" id="IPR016130">
    <property type="entry name" value="Tyr_Pase_AS"/>
</dbReference>
<feature type="compositionally biased region" description="Low complexity" evidence="3">
    <location>
        <begin position="22"/>
        <end position="41"/>
    </location>
</feature>
<dbReference type="Pfam" id="PF00581">
    <property type="entry name" value="Rhodanese"/>
    <property type="match status" value="1"/>
</dbReference>
<dbReference type="STRING" id="1245528.M3IRP5"/>
<comment type="similarity">
    <text evidence="1">Belongs to the protein-tyrosine phosphatase family. Non-receptor class subfamily.</text>
</comment>
<dbReference type="EC" id="3.1.3.48" evidence="2"/>
<evidence type="ECO:0000313" key="7">
    <source>
        <dbReference type="EMBL" id="EMG49191.1"/>
    </source>
</evidence>
<feature type="region of interest" description="Disordered" evidence="3">
    <location>
        <begin position="1"/>
        <end position="67"/>
    </location>
</feature>
<protein>
    <recommendedName>
        <fullName evidence="2">protein-tyrosine-phosphatase</fullName>
        <ecNumber evidence="2">3.1.3.48</ecNumber>
    </recommendedName>
</protein>
<dbReference type="InterPro" id="IPR003595">
    <property type="entry name" value="Tyr_Pase_cat"/>
</dbReference>
<dbReference type="InterPro" id="IPR050348">
    <property type="entry name" value="Protein-Tyr_Phosphatase"/>
</dbReference>
<keyword evidence="8" id="KW-1185">Reference proteome</keyword>
<evidence type="ECO:0000313" key="8">
    <source>
        <dbReference type="Proteomes" id="UP000011777"/>
    </source>
</evidence>
<name>M3IRP5_CANMX</name>
<feature type="region of interest" description="Disordered" evidence="3">
    <location>
        <begin position="83"/>
        <end position="164"/>
    </location>
</feature>
<dbReference type="SUPFAM" id="SSF52799">
    <property type="entry name" value="(Phosphotyrosine protein) phosphatases II"/>
    <property type="match status" value="1"/>
</dbReference>
<reference evidence="7 8" key="1">
    <citation type="submission" date="2013-02" db="EMBL/GenBank/DDBJ databases">
        <title>Genome sequence of Candida maltosa Xu316, a potential industrial strain for xylitol and ethanol production.</title>
        <authorList>
            <person name="Yu J."/>
            <person name="Wang Q."/>
            <person name="Geng X."/>
            <person name="Bao W."/>
            <person name="He P."/>
            <person name="Cai J."/>
        </authorList>
    </citation>
    <scope>NUCLEOTIDE SEQUENCE [LARGE SCALE GENOMIC DNA]</scope>
    <source>
        <strain evidence="8">Xu316</strain>
    </source>
</reference>
<feature type="compositionally biased region" description="Low complexity" evidence="3">
    <location>
        <begin position="376"/>
        <end position="390"/>
    </location>
</feature>
<dbReference type="InterPro" id="IPR000242">
    <property type="entry name" value="PTP_cat"/>
</dbReference>
<dbReference type="eggNOG" id="KOG0789">
    <property type="taxonomic scope" value="Eukaryota"/>
</dbReference>
<dbReference type="PROSITE" id="PS00383">
    <property type="entry name" value="TYR_PHOSPHATASE_1"/>
    <property type="match status" value="1"/>
</dbReference>
<feature type="domain" description="Rhodanese" evidence="6">
    <location>
        <begin position="250"/>
        <end position="326"/>
    </location>
</feature>
<evidence type="ECO:0000259" key="4">
    <source>
        <dbReference type="PROSITE" id="PS50055"/>
    </source>
</evidence>
<dbReference type="PROSITE" id="PS50206">
    <property type="entry name" value="RHODANESE_3"/>
    <property type="match status" value="1"/>
</dbReference>
<evidence type="ECO:0000256" key="1">
    <source>
        <dbReference type="ARBA" id="ARBA00009649"/>
    </source>
</evidence>
<dbReference type="InterPro" id="IPR029021">
    <property type="entry name" value="Prot-tyrosine_phosphatase-like"/>
</dbReference>
<evidence type="ECO:0000259" key="5">
    <source>
        <dbReference type="PROSITE" id="PS50056"/>
    </source>
</evidence>
<dbReference type="CDD" id="cd18533">
    <property type="entry name" value="PTP_fungal"/>
    <property type="match status" value="1"/>
</dbReference>
<feature type="region of interest" description="Disordered" evidence="3">
    <location>
        <begin position="370"/>
        <end position="390"/>
    </location>
</feature>
<dbReference type="Pfam" id="PF00102">
    <property type="entry name" value="Y_phosphatase"/>
    <property type="match status" value="1"/>
</dbReference>
<dbReference type="InterPro" id="IPR001763">
    <property type="entry name" value="Rhodanese-like_dom"/>
</dbReference>
<dbReference type="Gene3D" id="3.90.190.10">
    <property type="entry name" value="Protein tyrosine phosphatase superfamily"/>
    <property type="match status" value="1"/>
</dbReference>
<dbReference type="HOGENOM" id="CLU_007989_0_0_1"/>
<feature type="compositionally biased region" description="Low complexity" evidence="3">
    <location>
        <begin position="1"/>
        <end position="13"/>
    </location>
</feature>
<dbReference type="PANTHER" id="PTHR19134">
    <property type="entry name" value="RECEPTOR-TYPE TYROSINE-PROTEIN PHOSPHATASE"/>
    <property type="match status" value="1"/>
</dbReference>
<dbReference type="PRINTS" id="PR00700">
    <property type="entry name" value="PRTYPHPHTASE"/>
</dbReference>
<evidence type="ECO:0000256" key="2">
    <source>
        <dbReference type="ARBA" id="ARBA00013064"/>
    </source>
</evidence>
<dbReference type="EMBL" id="AOGT01000785">
    <property type="protein sequence ID" value="EMG49191.1"/>
    <property type="molecule type" value="Genomic_DNA"/>
</dbReference>
<dbReference type="SUPFAM" id="SSF52821">
    <property type="entry name" value="Rhodanese/Cell cycle control phosphatase"/>
    <property type="match status" value="1"/>
</dbReference>
<dbReference type="PROSITE" id="PS50055">
    <property type="entry name" value="TYR_PHOSPHATASE_PTP"/>
    <property type="match status" value="1"/>
</dbReference>
<dbReference type="OrthoDB" id="6058203at2759"/>
<dbReference type="PROSITE" id="PS50056">
    <property type="entry name" value="TYR_PHOSPHATASE_2"/>
    <property type="match status" value="1"/>
</dbReference>
<dbReference type="SMART" id="SM00194">
    <property type="entry name" value="PTPc"/>
    <property type="match status" value="1"/>
</dbReference>
<dbReference type="AlphaFoldDB" id="M3IRP5"/>
<evidence type="ECO:0000259" key="6">
    <source>
        <dbReference type="PROSITE" id="PS50206"/>
    </source>
</evidence>
<dbReference type="PANTHER" id="PTHR19134:SF561">
    <property type="entry name" value="PROTEIN TYROSINE PHOSPHATASE 36E, ISOFORM A"/>
    <property type="match status" value="1"/>
</dbReference>
<feature type="compositionally biased region" description="Basic residues" evidence="3">
    <location>
        <begin position="42"/>
        <end position="59"/>
    </location>
</feature>
<evidence type="ECO:0000256" key="3">
    <source>
        <dbReference type="SAM" id="MobiDB-lite"/>
    </source>
</evidence>
<dbReference type="InterPro" id="IPR000387">
    <property type="entry name" value="Tyr_Pase_dom"/>
</dbReference>
<dbReference type="OMA" id="KDWPDLG"/>
<accession>M3IRP5</accession>
<proteinExistence type="inferred from homology"/>
<feature type="domain" description="Tyrosine specific protein phosphatases" evidence="5">
    <location>
        <begin position="693"/>
        <end position="774"/>
    </location>
</feature>
<dbReference type="GO" id="GO:0004725">
    <property type="term" value="F:protein tyrosine phosphatase activity"/>
    <property type="evidence" value="ECO:0007669"/>
    <property type="project" value="UniProtKB-EC"/>
</dbReference>
<sequence>MTFTFPNNSNPFFKLQQPPITPTSTSSNSTTSTTLPLSTSPHYRKRQLHHHSSQQPKHKSLNDSISSITSNTSDLTIYESSILPTTNSNSNSNSTETLTDDKLSLLQPPPCTTSNHHKYNQSLDSNRTLVSLDENEENEHEHEKQQDIDLKSSIPQPPLPISPNDCYFSTSTPNSNSTSRPKLPTMQSLPHLKKQVTSPTLSFDLSLKNIKQEQSKRLNYIPSQNFRPQIEKLSDKIQYTIPTDIYQLCQNKENLVIDIRPFIEYSKNHIKSSLNICLPSTLLKRNNFSLVRSINSLPDYEKFKFTDFLNDANGSLIVYDTVDNSSNLFHICNKIITCPTFASHPNKKIYLIDSNLKQFNDLYPCLFESNDDNDNENNNNTTNNNNNNNNLLTPLIVPGSMRSNSTTDLSPYHKATPVSATANTPILSTNFTLPSNSKSCQNFKIRHNEELMDPLEENSAAFFKLNNIPSDHSQIPEWMKSTVLDCQGYPSTTKINNDFYLLEKLEQKRLLSALSLDGNVNNLTSPIDEAVPTISCGIEYGSKNRYKDIFLYDHSRMHLGAGNRDDISNYINASMVDPPPEFGGCPSKNYIATQGPLEETVGDFFKMVLKYNVSLIISLTDSIENGVRKCAPFWSSGLYNCNGESIKISVIHEAKVDDAIVVRNIVVKMNDITKTIHQIHLLNWMDHSVIESKSLLKLVKLKQDYLKTTTTDNPGATLVHCSAGCGRTGTFMVIDTIINYLQSAKQLNHDPIFEIVNHFRKARISMVQTLQQYYLVYDTILYYLLNNK</sequence>
<dbReference type="Gene3D" id="3.40.250.10">
    <property type="entry name" value="Rhodanese-like domain"/>
    <property type="match status" value="1"/>
</dbReference>
<feature type="domain" description="Tyrosine-protein phosphatase" evidence="4">
    <location>
        <begin position="543"/>
        <end position="783"/>
    </location>
</feature>
<dbReference type="InterPro" id="IPR036873">
    <property type="entry name" value="Rhodanese-like_dom_sf"/>
</dbReference>
<organism evidence="7 8">
    <name type="scientific">Candida maltosa (strain Xu316)</name>
    <name type="common">Yeast</name>
    <dbReference type="NCBI Taxonomy" id="1245528"/>
    <lineage>
        <taxon>Eukaryota</taxon>
        <taxon>Fungi</taxon>
        <taxon>Dikarya</taxon>
        <taxon>Ascomycota</taxon>
        <taxon>Saccharomycotina</taxon>
        <taxon>Pichiomycetes</taxon>
        <taxon>Debaryomycetaceae</taxon>
        <taxon>Candida/Lodderomyces clade</taxon>
        <taxon>Candida</taxon>
    </lineage>
</organism>
<dbReference type="Proteomes" id="UP000011777">
    <property type="component" value="Unassembled WGS sequence"/>
</dbReference>
<feature type="compositionally biased region" description="Polar residues" evidence="3">
    <location>
        <begin position="120"/>
        <end position="129"/>
    </location>
</feature>
<dbReference type="SMART" id="SM00404">
    <property type="entry name" value="PTPc_motif"/>
    <property type="match status" value="1"/>
</dbReference>
<gene>
    <name evidence="7" type="ORF">G210_0098</name>
</gene>
<comment type="caution">
    <text evidence="7">The sequence shown here is derived from an EMBL/GenBank/DDBJ whole genome shotgun (WGS) entry which is preliminary data.</text>
</comment>
<feature type="compositionally biased region" description="Low complexity" evidence="3">
    <location>
        <begin position="85"/>
        <end position="97"/>
    </location>
</feature>